<gene>
    <name evidence="1" type="ORF">EFL26_09595</name>
</gene>
<evidence type="ECO:0000313" key="1">
    <source>
        <dbReference type="EMBL" id="RNM14959.1"/>
    </source>
</evidence>
<evidence type="ECO:0008006" key="3">
    <source>
        <dbReference type="Google" id="ProtNLM"/>
    </source>
</evidence>
<organism evidence="1 2">
    <name type="scientific">Nocardioides pocheonensis</name>
    <dbReference type="NCBI Taxonomy" id="661485"/>
    <lineage>
        <taxon>Bacteria</taxon>
        <taxon>Bacillati</taxon>
        <taxon>Actinomycetota</taxon>
        <taxon>Actinomycetes</taxon>
        <taxon>Propionibacteriales</taxon>
        <taxon>Nocardioidaceae</taxon>
        <taxon>Nocardioides</taxon>
    </lineage>
</organism>
<dbReference type="OrthoDB" id="3543532at2"/>
<reference evidence="1 2" key="1">
    <citation type="submission" date="2018-11" db="EMBL/GenBank/DDBJ databases">
        <authorList>
            <person name="Li F."/>
        </authorList>
    </citation>
    <scope>NUCLEOTIDE SEQUENCE [LARGE SCALE GENOMIC DNA]</scope>
    <source>
        <strain evidence="1 2">Gsoil 818</strain>
    </source>
</reference>
<dbReference type="Proteomes" id="UP000279994">
    <property type="component" value="Unassembled WGS sequence"/>
</dbReference>
<accession>A0A3N0GRD4</accession>
<sequence length="495" mass="52475">MTKPVFVDKHVLEATADALTNLAADLPGLLSAADGLGVGGEVAQLRAAPTWASETAVDLRARIGLVERLEHGDTSFTSFKVSPDELRQMAGGSMPVDEQLYTLEAAERARDQGETGILDWDGSQNFSDWIEKVEARALAHLPLLDDKGELIQRGIHAFDEYQSLLQAGGMASLATANLGRTQAYSLLFKITSRWGEAGATALEGRDLALQAQWLRKGIAAVDGFYLSGKRTLFAPGTTMPWLRAQAVKYVLKSQTFEEALAAARSATVPGAESAQLTRWAQFLNQPFVRDNMDRLVDIAKAPAVGRIANITGNVFGRPWQTEIVNAAGQTEKIAVARNATNLLTVGRAGGLLEMGRVAGGLRVLGVAGSAFATGDSTVGLINSFRSHEEQDAWTHGGTSGKAKVIGDFAEVGFNASLTAAMIAPNPVTWGAVAVTGVVYGGARLVEHWDDVTHAADEAVDWAGDRMGDAADAVGGTISDGFDAVKDSKLNPGNWF</sequence>
<dbReference type="EMBL" id="RJSF01000036">
    <property type="protein sequence ID" value="RNM14959.1"/>
    <property type="molecule type" value="Genomic_DNA"/>
</dbReference>
<name>A0A3N0GRD4_9ACTN</name>
<proteinExistence type="predicted"/>
<protein>
    <recommendedName>
        <fullName evidence="3">PE-PGRS family protein</fullName>
    </recommendedName>
</protein>
<evidence type="ECO:0000313" key="2">
    <source>
        <dbReference type="Proteomes" id="UP000279994"/>
    </source>
</evidence>
<keyword evidence="2" id="KW-1185">Reference proteome</keyword>
<comment type="caution">
    <text evidence="1">The sequence shown here is derived from an EMBL/GenBank/DDBJ whole genome shotgun (WGS) entry which is preliminary data.</text>
</comment>
<dbReference type="AlphaFoldDB" id="A0A3N0GRD4"/>
<dbReference type="RefSeq" id="WP_123222671.1">
    <property type="nucleotide sequence ID" value="NZ_RJSF01000036.1"/>
</dbReference>